<dbReference type="EMBL" id="CP000975">
    <property type="protein sequence ID" value="ACD83500.1"/>
    <property type="molecule type" value="Genomic_DNA"/>
</dbReference>
<dbReference type="HOGENOM" id="CLU_3357055_0_0_0"/>
<accession>B3DVZ7</accession>
<dbReference type="Proteomes" id="UP000009149">
    <property type="component" value="Chromosome"/>
</dbReference>
<sequence length="36" mass="4162">MGIGKINFRIFYLLSSKIEVVLKFLYGCYFLSGLID</sequence>
<name>B3DVZ7_METI4</name>
<organism evidence="1 2">
    <name type="scientific">Methylacidiphilum infernorum (isolate V4)</name>
    <name type="common">Methylokorus infernorum (strain V4)</name>
    <dbReference type="NCBI Taxonomy" id="481448"/>
    <lineage>
        <taxon>Bacteria</taxon>
        <taxon>Pseudomonadati</taxon>
        <taxon>Verrucomicrobiota</taxon>
        <taxon>Methylacidiphilae</taxon>
        <taxon>Methylacidiphilales</taxon>
        <taxon>Methylacidiphilaceae</taxon>
        <taxon>Methylacidiphilum (ex Ratnadevi et al. 2023)</taxon>
    </lineage>
</organism>
<dbReference type="AlphaFoldDB" id="B3DVZ7"/>
<proteinExistence type="predicted"/>
<evidence type="ECO:0000313" key="1">
    <source>
        <dbReference type="EMBL" id="ACD83500.1"/>
    </source>
</evidence>
<reference evidence="1 2" key="1">
    <citation type="journal article" date="2008" name="Biol. Direct">
        <title>Complete genome sequence of the extremely acidophilic methanotroph isolate V4, Methylacidiphilum infernorum, a representative of the bacterial phylum Verrucomicrobia.</title>
        <authorList>
            <person name="Hou S."/>
            <person name="Makarova K.S."/>
            <person name="Saw J.H."/>
            <person name="Senin P."/>
            <person name="Ly B.V."/>
            <person name="Zhou Z."/>
            <person name="Ren Y."/>
            <person name="Wang J."/>
            <person name="Galperin M.Y."/>
            <person name="Omelchenko M.V."/>
            <person name="Wolf Y.I."/>
            <person name="Yutin N."/>
            <person name="Koonin E.V."/>
            <person name="Stott M.B."/>
            <person name="Mountain B.W."/>
            <person name="Crowe M.A."/>
            <person name="Smirnova A.V."/>
            <person name="Dunfield P.F."/>
            <person name="Feng L."/>
            <person name="Wang L."/>
            <person name="Alam M."/>
        </authorList>
    </citation>
    <scope>NUCLEOTIDE SEQUENCE [LARGE SCALE GENOMIC DNA]</scope>
    <source>
        <strain evidence="2">Isolate V4</strain>
    </source>
</reference>
<gene>
    <name evidence="1" type="ordered locus">Minf_1446</name>
</gene>
<dbReference type="KEGG" id="min:Minf_1446"/>
<protein>
    <submittedName>
        <fullName evidence="1">Uncharacterized protein</fullName>
    </submittedName>
</protein>
<evidence type="ECO:0000313" key="2">
    <source>
        <dbReference type="Proteomes" id="UP000009149"/>
    </source>
</evidence>